<feature type="region of interest" description="Disordered" evidence="8">
    <location>
        <begin position="453"/>
        <end position="485"/>
    </location>
</feature>
<comment type="caution">
    <text evidence="10">The sequence shown here is derived from an EMBL/GenBank/DDBJ whole genome shotgun (WGS) entry which is preliminary data.</text>
</comment>
<dbReference type="Pfam" id="PF05010">
    <property type="entry name" value="TACC_C"/>
    <property type="match status" value="1"/>
</dbReference>
<feature type="compositionally biased region" description="Polar residues" evidence="8">
    <location>
        <begin position="3494"/>
        <end position="3505"/>
    </location>
</feature>
<keyword evidence="3" id="KW-0963">Cytoplasm</keyword>
<dbReference type="GO" id="GO:0021987">
    <property type="term" value="P:cerebral cortex development"/>
    <property type="evidence" value="ECO:0007669"/>
    <property type="project" value="TreeGrafter"/>
</dbReference>
<evidence type="ECO:0000256" key="6">
    <source>
        <dbReference type="ARBA" id="ARBA00023212"/>
    </source>
</evidence>
<feature type="compositionally biased region" description="Polar residues" evidence="8">
    <location>
        <begin position="1233"/>
        <end position="1247"/>
    </location>
</feature>
<sequence>MSQGILVEQKGASPECKEKANLQILTDPKAPLITDKKNSLWSLLDDAVFEGNALEVNSVFNKTETSGAAGTGHSMEVSSSPVQANTAASVAEEGFSSLLHRSEQLDKTDEQGSYPSPQGPVERAQLPAPETKCSLALSEPGRKESIREENPAASTDGQSHLFVVEIQDPMYLTPVSFDKRAECAGTAGHNAVSHPQLKVENEQLIEAVVSDQREKCILPKVSLNGTEGSTSVCDCALNVFEGAASDGNELSLSYHIDHHQTINSKENQCGFLTGTENQRSSENMELLSTCDSDLHPAELNAVPLAATDEQQKTCAKEQEDISTDSVCNLVNKTESIPETVTQSSIQQSSSPGRAEEKLMGLSCDCEKGQIYNQEATTNACEGDLGCHQLHMQNIVFPINPQKMDGLEPKETGFVFSDEQQISTSDSKEKVCEDNVWNLQESTNLAPNYQNTYSDNVPNEPQGCCNDSKQQTRGSEKRANASEETLSTVQIGAEIWPLPEPSELPLGPGLDLGQVKEMLLCFQSDQQVCEAEKQDGRPEKVDHDLQTGQESRLLAERVGLALSSQDPESMDVKGELNLNSASEQHEDSNEIGAGVCEEGEPEEGQSCLREDMGTGNMVLRDKFELTPSSEHPHTMSVNEILVLSPEQHQESNSEVKGNICEGNVYSLHTLHPELPLNSQVPNTVIPGETLLPVTNKQQAHNSKNKEKTPEENQCDLQTRLENSTFPGSRELVLNRQNCESREATEEKLSDFSYFTGQSSACTAEMLCQEDLSNNQMIKNIITPAAMQLPDGSNCLGAAEVKESFMSVSSEQACSSEKQGKVPEDSMCSPPTMMGCTLLSETVDLPLAPQNVESTGTANGQERLNQGSEHQAAQGEIEDKAIREVCSFPTDRQDTISASVDSLLVPQRTAGTEMKEALLAFSDEQSRTFISEEQQKGNEGDVGSLQQGLDDTVLSTSTALALNPQYVTTREPISKDFAHEHGQLCDSGYKEGLYEKDSDGPHMRARNMRIPETSRLPLNVQNPDTEEHGELLFMGFSNEQQQAGSERAKGKDIEEKVQNLQIDTLKVIATSTDLPPSSVIPSIDRQAEELFGHRERQTGDREQQETVSEDNIYNFTIDTETGLLQLSPATQNIGPIATGNDQLPLGCDSEQAAAVWELAEVLSKEKVNSFQDDQEEPVSERVQLLPVSQFTAGIGMEDASLTVSGEQQQTSICEEQQKNYEAGVCSLQEGLEDAVQSTSTDPALNPQDSTTKENTPEDFGEQLQICDTEFEHGFLELNLEMPSIAVENILPPEAVKLSIGVESPEVEKQNDVMLAFSRQQEHCEIKEQVFEADEQNLWTGNVSTPDVLKPAESCQNSDATKLQGAIIGFSSEHQQVDDKEQQGATGENLHCFLTAVESMENILTPETPQDPCTSGINEKPLGFIDGKQQQIPTGGVEDNYFEENAGCLQRDEENISHPTTPEYTAQYPDPEALRQTNGNATNVDISAECMSNLQVGMKTILPESITLTQNPSIPQLLEDNDMPLAFSEEQHIYTSPKEEKISDAYSLKTVVENVTTLNNCMELPAGLENHHIEGAKENPLWFSFENADGLKQDICVECVHSFQLDMANVLPEELIPTAVAHSQSEVREALSRFIHEKQQIDINEAKENVCEENISNISTPDVLKPAESCQNSDATKLQGAIIGFGSEHQQVDDKTQQGATGENLCLTPETLQDPCTSGMNEKPLGFIDGQQQQIPAGGGEDNYFEENAGCLQMIAEAIGPTPGSQSPDASNKTSLAVVSEHPQTGINIMKDNNVSKGNVWSLQTGSEPVLAGTMELTASLQNCDENKGKETPQSFCGDLKQEIIGNNEPKANLPEGNLQVAIASTEDTKLLVGKELTACAGYLDATVLSEKVMGFGGDQQMERVGSLQDDSANNLFPETTKLIPGTCIPIADAKDAEKISILSNNQQQMCGSLVKEEEEALSFLQNAVESIIDPDSMKLALTPQDSVTSELMAFSNEQQQICSSGMKTEDFTENHLCTDSTILTFSPSENDTMEFREELSDVSWNIEHQNWNTEAQDDISEKDMFKSTTEAEISRPLQPDWQIPELENGKDCLLAFSSDGDKSQSCNGEPEEKVFEDNVNSLMIGAEGIIPEATILTPMSKDAEGVELKESLDFENEQQQTCNTENKEVNNIRTDSENISAQEPMDPLSSSQKCDTEKEEDKLLNFSLDTEQQTCSRETKISIFKEKACIDKMGVENSVLPECVKLLSSSDIATELQETTNSTLRKHQQISFNETKENSSAENVHSLENLIVEYNELSCSPLHSDAIIKEDILKQRYDSEKQQTPDQNGKESVDVNSVVNMEKGMTFGIDPETKLPLCTLSVSEAVEINQILATTSESEQQQTYDNLLSHRTCGEKLGQEMDFALGNGKFPEEMEKDVFSAGGVDYKNHAASQETQLGKSMTTESKEHSSTSDHLFLLHIGDATESCLRTGAKEQENVMGVLSTGNCAGIYQNSITKQSFVSDIEYGHESLVAIEPTMQIKPGCSSPITLTDVMDEEALPATSENTEVRIAERELNKGLKTESVSLASEKKGSVPPLLIKRVAPVPPQHSEHVKPLDAVEVLQNHLEQTPLSVSLGSEKKGSVPPLLIKCIAPDPPQHSEHVKPLDDVEVLQNHHEQTPLSVSLASEKTGSVPPLLLNPVVPVPPQHSVHVKPLDAVEVLQNHPEQTPLSVSLASEKTGSVPPLLLNPVVPVPPQHSEHVKPLDAVEVLQNHPEQTPLSVSLESEQKGSVPPLLLKPVAPDPPQHSKHVKPLDDADILQNHLEQTPLSVPSPCEKQDLHPLFVVTPHIVPVEATYSSSEQITKSTAVPCDFKDTDSSALLVDFPSPPKGDAPLQDEQSALSPVPCDCGGQVDPFLPPANFSSPLQSNGTEEPSFDTAHLLKELYNSVYGDDAESIPPSPPLCNDTDIADVEHVSISVSVPSDCEEPVPALPPALPLPILQSDDTDKPTTDITDRQKELASDSEEPIVLPLPSVPPPLLLEGSSEPKVDTTELQGRERSSDSEGAFETPEETTPVKVPPQISPAAAEKESQEQPPSEQSEFFPDDNQITVAPENELQETDSFRPLTESASIVFDEDKPIASSGAYKIDFDNLDVLDSFQSHSALDPSSPVKSEGSKLCGQAGENSLHTESSSSPAPPQSPPLVRKSDGPTDVGRTEEAAKPLQAEAFSIASDNTHSLKKKKPRPLSLKRKNKSEKPAETTPADKPTETPTVTETQARLTVPETNNEVTISQSSYDSLQGAIGQQDSPIPHQASCSFDLDNLTERNPFAAGDKQQTLPVAQSECETHTAVLKESDKAVPESATRSDTPAVGQAVRLEFDYSEDKDSFEAEQDRKPVPKKFGKRSGGKMPLRKPKIGIKKVPTVKKVDNALAAPSHSTVDPDDIPIPKTTYSFDPSKWDDPNFDPFNTNIQVPNSPTSTHASFSFDTDNCDNSVDPFKSSTKISGSPSHSPASFEVNDDTGTSEGDANNKSSKKKRLPLKTNTFRVKRSPKRTSVSEASSQESTPLTTPETPKVIGTVEHATDEEKLASSVTNQKWSYSGIQSELDEDNPDYPQPSDLSAFVNENSEFHHDTNAKKQSMYLKIDSLKDSPIKCPPIRLSDSTTPCSGSSLDDADDGVFSTANKLSVTRSLVPSQEAHLQSPDKLKDTDSLTSSPTKSDLHRDSTPSMDTPITKSALYSRTGDSEIDDTQVDGHHYNQRDLDSALRTAREEIVTQEREAADWKRKYDESRQEVGEMRRIVAEYEKTIAQMIEDDHKEKSMSHHTVQQLIMEKEQALSDLNSVEKSLADLFRRYEKMKEVLEGFRKNEEVLKKCAQEYLARVKKEEQRYHALKIHAEEKLDKANSEIAQVRGKSKSEQVAFQASLRKEQMKVESLETTLEQKNKEVEELTKICDELIAKMGKS</sequence>
<evidence type="ECO:0000256" key="1">
    <source>
        <dbReference type="ARBA" id="ARBA00004245"/>
    </source>
</evidence>
<dbReference type="GO" id="GO:0005737">
    <property type="term" value="C:cytoplasm"/>
    <property type="evidence" value="ECO:0007669"/>
    <property type="project" value="TreeGrafter"/>
</dbReference>
<feature type="compositionally biased region" description="Polar residues" evidence="8">
    <location>
        <begin position="3440"/>
        <end position="3486"/>
    </location>
</feature>
<feature type="compositionally biased region" description="Polar residues" evidence="8">
    <location>
        <begin position="3244"/>
        <end position="3263"/>
    </location>
</feature>
<feature type="compositionally biased region" description="Basic residues" evidence="8">
    <location>
        <begin position="3372"/>
        <end position="3393"/>
    </location>
</feature>
<keyword evidence="5 7" id="KW-0175">Coiled coil</keyword>
<evidence type="ECO:0000256" key="3">
    <source>
        <dbReference type="ARBA" id="ARBA00022490"/>
    </source>
</evidence>
<evidence type="ECO:0000256" key="8">
    <source>
        <dbReference type="SAM" id="MobiDB-lite"/>
    </source>
</evidence>
<dbReference type="EMBL" id="BFAA01000093">
    <property type="protein sequence ID" value="GCB65845.1"/>
    <property type="molecule type" value="Genomic_DNA"/>
</dbReference>
<keyword evidence="4" id="KW-0597">Phosphoprotein</keyword>
<feature type="compositionally biased region" description="Polar residues" evidence="8">
    <location>
        <begin position="453"/>
        <end position="472"/>
    </location>
</feature>
<feature type="compositionally biased region" description="Basic and acidic residues" evidence="8">
    <location>
        <begin position="2163"/>
        <end position="2174"/>
    </location>
</feature>
<dbReference type="PANTHER" id="PTHR13924">
    <property type="entry name" value="TRANSFORMING ACIDIC COILED-COIL CONTAINING PROTEIN 1/2"/>
    <property type="match status" value="1"/>
</dbReference>
<dbReference type="OMA" id="IFKEKAC"/>
<feature type="compositionally biased region" description="Polar residues" evidence="8">
    <location>
        <begin position="853"/>
        <end position="869"/>
    </location>
</feature>
<proteinExistence type="inferred from homology"/>
<evidence type="ECO:0000256" key="2">
    <source>
        <dbReference type="ARBA" id="ARBA00009423"/>
    </source>
</evidence>
<evidence type="ECO:0000256" key="4">
    <source>
        <dbReference type="ARBA" id="ARBA00022553"/>
    </source>
</evidence>
<feature type="compositionally biased region" description="Polar residues" evidence="8">
    <location>
        <begin position="3654"/>
        <end position="3667"/>
    </location>
</feature>
<reference evidence="10 11" key="1">
    <citation type="journal article" date="2018" name="Nat. Ecol. Evol.">
        <title>Shark genomes provide insights into elasmobranch evolution and the origin of vertebrates.</title>
        <authorList>
            <person name="Hara Y"/>
            <person name="Yamaguchi K"/>
            <person name="Onimaru K"/>
            <person name="Kadota M"/>
            <person name="Koyanagi M"/>
            <person name="Keeley SD"/>
            <person name="Tatsumi K"/>
            <person name="Tanaka K"/>
            <person name="Motone F"/>
            <person name="Kageyama Y"/>
            <person name="Nozu R"/>
            <person name="Adachi N"/>
            <person name="Nishimura O"/>
            <person name="Nakagawa R"/>
            <person name="Tanegashima C"/>
            <person name="Kiyatake I"/>
            <person name="Matsumoto R"/>
            <person name="Murakumo K"/>
            <person name="Nishida K"/>
            <person name="Terakita A"/>
            <person name="Kuratani S"/>
            <person name="Sato K"/>
            <person name="Hyodo S Kuraku.S."/>
        </authorList>
    </citation>
    <scope>NUCLEOTIDE SEQUENCE [LARGE SCALE GENOMIC DNA]</scope>
</reference>
<feature type="compositionally biased region" description="Basic and acidic residues" evidence="8">
    <location>
        <begin position="2981"/>
        <end position="2997"/>
    </location>
</feature>
<feature type="compositionally biased region" description="Polar residues" evidence="8">
    <location>
        <begin position="3564"/>
        <end position="3577"/>
    </location>
</feature>
<evidence type="ECO:0000313" key="10">
    <source>
        <dbReference type="EMBL" id="GCB65845.1"/>
    </source>
</evidence>
<dbReference type="OrthoDB" id="10255048at2759"/>
<feature type="region of interest" description="Disordered" evidence="8">
    <location>
        <begin position="2957"/>
        <end position="3114"/>
    </location>
</feature>
<name>A0A401NYB4_SCYTO</name>
<evidence type="ECO:0000313" key="11">
    <source>
        <dbReference type="Proteomes" id="UP000288216"/>
    </source>
</evidence>
<dbReference type="FunFam" id="1.20.5.1700:FF:000001">
    <property type="entry name" value="Transforming acidic coiled-coil-containing protein 1 isoform 2"/>
    <property type="match status" value="1"/>
</dbReference>
<dbReference type="InterPro" id="IPR007707">
    <property type="entry name" value="TACC_C"/>
</dbReference>
<feature type="compositionally biased region" description="Polar residues" evidence="8">
    <location>
        <begin position="3699"/>
        <end position="3712"/>
    </location>
</feature>
<accession>A0A401NYB4</accession>
<feature type="domain" description="Transforming acidic coiled-coil-containing protein C-terminal" evidence="9">
    <location>
        <begin position="3730"/>
        <end position="3930"/>
    </location>
</feature>
<organism evidence="10 11">
    <name type="scientific">Scyliorhinus torazame</name>
    <name type="common">Cloudy catshark</name>
    <name type="synonym">Catulus torazame</name>
    <dbReference type="NCBI Taxonomy" id="75743"/>
    <lineage>
        <taxon>Eukaryota</taxon>
        <taxon>Metazoa</taxon>
        <taxon>Chordata</taxon>
        <taxon>Craniata</taxon>
        <taxon>Vertebrata</taxon>
        <taxon>Chondrichthyes</taxon>
        <taxon>Elasmobranchii</taxon>
        <taxon>Galeomorphii</taxon>
        <taxon>Galeoidea</taxon>
        <taxon>Carcharhiniformes</taxon>
        <taxon>Scyliorhinidae</taxon>
        <taxon>Scyliorhinus</taxon>
    </lineage>
</organism>
<evidence type="ECO:0000256" key="7">
    <source>
        <dbReference type="SAM" id="Coils"/>
    </source>
</evidence>
<dbReference type="GO" id="GO:0007097">
    <property type="term" value="P:nuclear migration"/>
    <property type="evidence" value="ECO:0007669"/>
    <property type="project" value="TreeGrafter"/>
</dbReference>
<feature type="compositionally biased region" description="Polar residues" evidence="8">
    <location>
        <begin position="3527"/>
        <end position="3545"/>
    </location>
</feature>
<feature type="region of interest" description="Disordered" evidence="8">
    <location>
        <begin position="1230"/>
        <end position="1254"/>
    </location>
</feature>
<feature type="compositionally biased region" description="Basic and acidic residues" evidence="8">
    <location>
        <begin position="3181"/>
        <end position="3196"/>
    </location>
</feature>
<comment type="similarity">
    <text evidence="2">Belongs to the TACC family.</text>
</comment>
<comment type="subcellular location">
    <subcellularLocation>
        <location evidence="1">Cytoplasm</location>
        <location evidence="1">Cytoskeleton</location>
    </subcellularLocation>
</comment>
<keyword evidence="6" id="KW-0206">Cytoskeleton</keyword>
<feature type="region of interest" description="Disordered" evidence="8">
    <location>
        <begin position="853"/>
        <end position="874"/>
    </location>
</feature>
<feature type="region of interest" description="Disordered" evidence="8">
    <location>
        <begin position="3356"/>
        <end position="3594"/>
    </location>
</feature>
<feature type="region of interest" description="Disordered" evidence="8">
    <location>
        <begin position="3137"/>
        <end position="3263"/>
    </location>
</feature>
<feature type="region of interest" description="Disordered" evidence="8">
    <location>
        <begin position="104"/>
        <end position="159"/>
    </location>
</feature>
<dbReference type="PANTHER" id="PTHR13924:SF11">
    <property type="entry name" value="TRANSFORMING ACIDIC COILED-COIL-CONTAINING PROTEIN 2"/>
    <property type="match status" value="1"/>
</dbReference>
<feature type="region of interest" description="Disordered" evidence="8">
    <location>
        <begin position="2152"/>
        <end position="2194"/>
    </location>
</feature>
<gene>
    <name evidence="10" type="ORF">scyTo_0000478</name>
</gene>
<dbReference type="STRING" id="75743.A0A401NYB4"/>
<feature type="compositionally biased region" description="Basic and acidic residues" evidence="8">
    <location>
        <begin position="3356"/>
        <end position="3371"/>
    </location>
</feature>
<evidence type="ECO:0000256" key="5">
    <source>
        <dbReference type="ARBA" id="ARBA00023054"/>
    </source>
</evidence>
<dbReference type="GO" id="GO:0005856">
    <property type="term" value="C:cytoskeleton"/>
    <property type="evidence" value="ECO:0007669"/>
    <property type="project" value="UniProtKB-SubCell"/>
</dbReference>
<dbReference type="GO" id="GO:0007052">
    <property type="term" value="P:mitotic spindle organization"/>
    <property type="evidence" value="ECO:0007669"/>
    <property type="project" value="InterPro"/>
</dbReference>
<feature type="coiled-coil region" evidence="7">
    <location>
        <begin position="3866"/>
        <end position="3932"/>
    </location>
</feature>
<feature type="region of interest" description="Disordered" evidence="8">
    <location>
        <begin position="3626"/>
        <end position="3739"/>
    </location>
</feature>
<evidence type="ECO:0000259" key="9">
    <source>
        <dbReference type="Pfam" id="PF05010"/>
    </source>
</evidence>
<feature type="compositionally biased region" description="Low complexity" evidence="8">
    <location>
        <begin position="3069"/>
        <end position="3078"/>
    </location>
</feature>
<feature type="compositionally biased region" description="Basic residues" evidence="8">
    <location>
        <begin position="3213"/>
        <end position="3229"/>
    </location>
</feature>
<keyword evidence="11" id="KW-1185">Reference proteome</keyword>
<feature type="compositionally biased region" description="Basic and acidic residues" evidence="8">
    <location>
        <begin position="3725"/>
        <end position="3739"/>
    </location>
</feature>
<protein>
    <recommendedName>
        <fullName evidence="9">Transforming acidic coiled-coil-containing protein C-terminal domain-containing protein</fullName>
    </recommendedName>
</protein>
<feature type="compositionally biased region" description="Basic and acidic residues" evidence="8">
    <location>
        <begin position="3021"/>
        <end position="3038"/>
    </location>
</feature>
<feature type="compositionally biased region" description="Polar residues" evidence="8">
    <location>
        <begin position="3634"/>
        <end position="3644"/>
    </location>
</feature>
<dbReference type="Gene3D" id="1.20.5.1700">
    <property type="match status" value="1"/>
</dbReference>
<feature type="compositionally biased region" description="Basic and acidic residues" evidence="8">
    <location>
        <begin position="140"/>
        <end position="150"/>
    </location>
</feature>
<dbReference type="InterPro" id="IPR039915">
    <property type="entry name" value="TACC"/>
</dbReference>
<dbReference type="Proteomes" id="UP000288216">
    <property type="component" value="Unassembled WGS sequence"/>
</dbReference>